<reference evidence="2" key="1">
    <citation type="submission" date="2020-09" db="EMBL/GenBank/DDBJ databases">
        <title>Draft Genome Sequence of Paenibacillus sp. WST5.</title>
        <authorList>
            <person name="Bao Z."/>
        </authorList>
    </citation>
    <scope>NUCLEOTIDE SEQUENCE</scope>
    <source>
        <strain evidence="2">WST5</strain>
    </source>
</reference>
<dbReference type="SUPFAM" id="SSF57783">
    <property type="entry name" value="Zinc beta-ribbon"/>
    <property type="match status" value="1"/>
</dbReference>
<comment type="caution">
    <text evidence="2">The sequence shown here is derived from an EMBL/GenBank/DDBJ whole genome shotgun (WGS) entry which is preliminary data.</text>
</comment>
<dbReference type="EMBL" id="JACVVD010000009">
    <property type="protein sequence ID" value="MBD0382863.1"/>
    <property type="molecule type" value="Genomic_DNA"/>
</dbReference>
<gene>
    <name evidence="2" type="ORF">ICC18_22345</name>
</gene>
<feature type="domain" description="DNA topoisomerase type IA zn finger" evidence="1">
    <location>
        <begin position="1"/>
        <end position="25"/>
    </location>
</feature>
<dbReference type="GO" id="GO:0003677">
    <property type="term" value="F:DNA binding"/>
    <property type="evidence" value="ECO:0007669"/>
    <property type="project" value="UniProtKB-KW"/>
</dbReference>
<name>A0A926KT68_9BACL</name>
<dbReference type="Pfam" id="PF01396">
    <property type="entry name" value="Zn_ribbon_Top1"/>
    <property type="match status" value="1"/>
</dbReference>
<dbReference type="GO" id="GO:0005694">
    <property type="term" value="C:chromosome"/>
    <property type="evidence" value="ECO:0007669"/>
    <property type="project" value="InterPro"/>
</dbReference>
<evidence type="ECO:0000259" key="1">
    <source>
        <dbReference type="Pfam" id="PF01396"/>
    </source>
</evidence>
<dbReference type="Proteomes" id="UP000650466">
    <property type="component" value="Unassembled WGS sequence"/>
</dbReference>
<organism evidence="2 3">
    <name type="scientific">Paenibacillus sedimenti</name>
    <dbReference type="NCBI Taxonomy" id="2770274"/>
    <lineage>
        <taxon>Bacteria</taxon>
        <taxon>Bacillati</taxon>
        <taxon>Bacillota</taxon>
        <taxon>Bacilli</taxon>
        <taxon>Bacillales</taxon>
        <taxon>Paenibacillaceae</taxon>
        <taxon>Paenibacillus</taxon>
    </lineage>
</organism>
<sequence>MVLRKGPKGEFWSCSSFPKCRNVNEI</sequence>
<dbReference type="InterPro" id="IPR013498">
    <property type="entry name" value="Topo_IA_Znf"/>
</dbReference>
<evidence type="ECO:0000313" key="3">
    <source>
        <dbReference type="Proteomes" id="UP000650466"/>
    </source>
</evidence>
<proteinExistence type="predicted"/>
<keyword evidence="3" id="KW-1185">Reference proteome</keyword>
<keyword evidence="2" id="KW-0238">DNA-binding</keyword>
<dbReference type="Gene3D" id="3.30.65.10">
    <property type="entry name" value="Bacterial Topoisomerase I, domain 1"/>
    <property type="match status" value="1"/>
</dbReference>
<dbReference type="AlphaFoldDB" id="A0A926KT68"/>
<accession>A0A926KT68</accession>
<protein>
    <submittedName>
        <fullName evidence="2">Topoisomerase DNA-binding C4 zinc finger domain-containing protein</fullName>
    </submittedName>
</protein>
<dbReference type="GO" id="GO:0003916">
    <property type="term" value="F:DNA topoisomerase activity"/>
    <property type="evidence" value="ECO:0007669"/>
    <property type="project" value="InterPro"/>
</dbReference>
<evidence type="ECO:0000313" key="2">
    <source>
        <dbReference type="EMBL" id="MBD0382863.1"/>
    </source>
</evidence>
<dbReference type="GO" id="GO:0006265">
    <property type="term" value="P:DNA topological change"/>
    <property type="evidence" value="ECO:0007669"/>
    <property type="project" value="InterPro"/>
</dbReference>